<dbReference type="InterPro" id="IPR006342">
    <property type="entry name" value="FkbM_mtfrase"/>
</dbReference>
<dbReference type="NCBIfam" id="TIGR01444">
    <property type="entry name" value="fkbM_fam"/>
    <property type="match status" value="1"/>
</dbReference>
<proteinExistence type="predicted"/>
<protein>
    <recommendedName>
        <fullName evidence="1">Methyltransferase FkbM domain-containing protein</fullName>
    </recommendedName>
</protein>
<dbReference type="SUPFAM" id="SSF53335">
    <property type="entry name" value="S-adenosyl-L-methionine-dependent methyltransferases"/>
    <property type="match status" value="1"/>
</dbReference>
<dbReference type="OrthoDB" id="9814604at2"/>
<evidence type="ECO:0000313" key="3">
    <source>
        <dbReference type="Proteomes" id="UP000076400"/>
    </source>
</evidence>
<dbReference type="Proteomes" id="UP000076400">
    <property type="component" value="Unassembled WGS sequence"/>
</dbReference>
<dbReference type="PANTHER" id="PTHR34203">
    <property type="entry name" value="METHYLTRANSFERASE, FKBM FAMILY PROTEIN"/>
    <property type="match status" value="1"/>
</dbReference>
<organism evidence="2 3">
    <name type="scientific">Oceanibaculum pacificum</name>
    <dbReference type="NCBI Taxonomy" id="580166"/>
    <lineage>
        <taxon>Bacteria</taxon>
        <taxon>Pseudomonadati</taxon>
        <taxon>Pseudomonadota</taxon>
        <taxon>Alphaproteobacteria</taxon>
        <taxon>Rhodospirillales</taxon>
        <taxon>Oceanibaculaceae</taxon>
        <taxon>Oceanibaculum</taxon>
    </lineage>
</organism>
<sequence length="268" mass="28890">MALSGLKTFLQNECPGLFAILADCRDRVAPRYAEPELALVPTLAEPGEAAFDVGANTGMYSYWLLRCAAGVTAFEPNPKLAALLRRRFKARIAEGRMAVQAAAVSNAAGETQLYIQEGYEALASVAAEGHGGGTAVTVPLVRLDDFQDRTVGFIKIDVEGHEVAAVEGGLGLIARDRPTLLIEAEERHHAGSIAALRGHLEPLDYRGFYLQGGALRPLDGFDMALLQNRAALNEAGTHRLPGQTYINNFIFVARQPVLDRLGRQVPLT</sequence>
<dbReference type="PANTHER" id="PTHR34203:SF15">
    <property type="entry name" value="SLL1173 PROTEIN"/>
    <property type="match status" value="1"/>
</dbReference>
<dbReference type="InterPro" id="IPR029063">
    <property type="entry name" value="SAM-dependent_MTases_sf"/>
</dbReference>
<feature type="domain" description="Methyltransferase FkbM" evidence="1">
    <location>
        <begin position="52"/>
        <end position="205"/>
    </location>
</feature>
<dbReference type="Gene3D" id="3.40.50.150">
    <property type="entry name" value="Vaccinia Virus protein VP39"/>
    <property type="match status" value="1"/>
</dbReference>
<dbReference type="STRING" id="580166.AUP43_09215"/>
<keyword evidence="3" id="KW-1185">Reference proteome</keyword>
<evidence type="ECO:0000313" key="2">
    <source>
        <dbReference type="EMBL" id="KZD07961.1"/>
    </source>
</evidence>
<dbReference type="Pfam" id="PF05050">
    <property type="entry name" value="Methyltransf_21"/>
    <property type="match status" value="1"/>
</dbReference>
<dbReference type="RefSeq" id="WP_067556293.1">
    <property type="nucleotide sequence ID" value="NZ_LPXN01000109.1"/>
</dbReference>
<gene>
    <name evidence="2" type="ORF">AUP43_09215</name>
</gene>
<reference evidence="2 3" key="1">
    <citation type="submission" date="2015-12" db="EMBL/GenBank/DDBJ databases">
        <title>Genome sequence of Oceanibaculum pacificum MCCC 1A02656.</title>
        <authorList>
            <person name="Lu L."/>
            <person name="Lai Q."/>
            <person name="Shao Z."/>
            <person name="Qian P."/>
        </authorList>
    </citation>
    <scope>NUCLEOTIDE SEQUENCE [LARGE SCALE GENOMIC DNA]</scope>
    <source>
        <strain evidence="2 3">MCCC 1A02656</strain>
    </source>
</reference>
<name>A0A154W3H2_9PROT</name>
<accession>A0A154W3H2</accession>
<dbReference type="InterPro" id="IPR052514">
    <property type="entry name" value="SAM-dependent_MTase"/>
</dbReference>
<dbReference type="AlphaFoldDB" id="A0A154W3H2"/>
<evidence type="ECO:0000259" key="1">
    <source>
        <dbReference type="Pfam" id="PF05050"/>
    </source>
</evidence>
<comment type="caution">
    <text evidence="2">The sequence shown here is derived from an EMBL/GenBank/DDBJ whole genome shotgun (WGS) entry which is preliminary data.</text>
</comment>
<dbReference type="EMBL" id="LPXN01000109">
    <property type="protein sequence ID" value="KZD07961.1"/>
    <property type="molecule type" value="Genomic_DNA"/>
</dbReference>